<evidence type="ECO:0000313" key="4">
    <source>
        <dbReference type="Proteomes" id="UP001058167"/>
    </source>
</evidence>
<dbReference type="AlphaFoldDB" id="A0AAI9PFQ3"/>
<reference evidence="2" key="1">
    <citation type="submission" date="2022-06" db="EMBL/GenBank/DDBJ databases">
        <title>Draft genome sequences of Pectobacterium carotovorum subsp. carotovorum str. NBRC12380.</title>
        <authorList>
            <person name="Wakabayashi Y."/>
            <person name="Kojima K."/>
        </authorList>
    </citation>
    <scope>NUCLEOTIDE SEQUENCE</scope>
    <source>
        <strain evidence="2">NBRC 12380</strain>
    </source>
</reference>
<proteinExistence type="predicted"/>
<evidence type="ECO:0000313" key="5">
    <source>
        <dbReference type="Proteomes" id="UP001165145"/>
    </source>
</evidence>
<reference evidence="3" key="2">
    <citation type="submission" date="2023-02" db="EMBL/GenBank/DDBJ databases">
        <title>Pectobacterium carotovorum subsp. carotovorum NBRC 12380.</title>
        <authorList>
            <person name="Ichikawa N."/>
            <person name="Sato H."/>
            <person name="Tonouchi N."/>
        </authorList>
    </citation>
    <scope>NUCLEOTIDE SEQUENCE</scope>
    <source>
        <strain evidence="3">NBRC 12380</strain>
    </source>
</reference>
<name>A0AAI9PFQ3_PECCC</name>
<evidence type="ECO:0000313" key="2">
    <source>
        <dbReference type="EMBL" id="GKX48866.1"/>
    </source>
</evidence>
<organism evidence="3 5">
    <name type="scientific">Pectobacterium carotovorum subsp. carotovorum</name>
    <name type="common">Erwinia carotovora subsp. carotovora</name>
    <dbReference type="NCBI Taxonomy" id="555"/>
    <lineage>
        <taxon>Bacteria</taxon>
        <taxon>Pseudomonadati</taxon>
        <taxon>Pseudomonadota</taxon>
        <taxon>Gammaproteobacteria</taxon>
        <taxon>Enterobacterales</taxon>
        <taxon>Pectobacteriaceae</taxon>
        <taxon>Pectobacterium</taxon>
    </lineage>
</organism>
<dbReference type="Pfam" id="PF08878">
    <property type="entry name" value="HamA"/>
    <property type="match status" value="1"/>
</dbReference>
<dbReference type="RefSeq" id="WP_261867639.1">
    <property type="nucleotide sequence ID" value="NZ_BRLF01000010.1"/>
</dbReference>
<keyword evidence="4" id="KW-1185">Reference proteome</keyword>
<dbReference type="InterPro" id="IPR014976">
    <property type="entry name" value="AbpA_HamA_C"/>
</dbReference>
<dbReference type="EMBL" id="BSRL01000010">
    <property type="protein sequence ID" value="GLV71166.1"/>
    <property type="molecule type" value="Genomic_DNA"/>
</dbReference>
<protein>
    <recommendedName>
        <fullName evidence="1">Anti-bacteriophage protein A/HamA C-terminal domain-containing protein</fullName>
    </recommendedName>
</protein>
<gene>
    <name evidence="3" type="ORF">Pcaca03_36100</name>
    <name evidence="2" type="ORF">SOASR016_36180</name>
</gene>
<dbReference type="EMBL" id="BRLF01000010">
    <property type="protein sequence ID" value="GKX48866.1"/>
    <property type="molecule type" value="Genomic_DNA"/>
</dbReference>
<accession>A0AAI9PFQ3</accession>
<comment type="caution">
    <text evidence="3">The sequence shown here is derived from an EMBL/GenBank/DDBJ whole genome shotgun (WGS) entry which is preliminary data.</text>
</comment>
<dbReference type="Proteomes" id="UP001165145">
    <property type="component" value="Unassembled WGS sequence"/>
</dbReference>
<dbReference type="Proteomes" id="UP001058167">
    <property type="component" value="Unassembled WGS sequence"/>
</dbReference>
<evidence type="ECO:0000313" key="3">
    <source>
        <dbReference type="EMBL" id="GLV71166.1"/>
    </source>
</evidence>
<evidence type="ECO:0000259" key="1">
    <source>
        <dbReference type="Pfam" id="PF08878"/>
    </source>
</evidence>
<sequence>MDELGFNFEDAIAWFPQEQGHPYVLVRLSTQHAAEMSTIMGIPLRRCYITDVALQHAMELHGLTSIEVVQAHLPDAGAVMSGDFGEVLTYFYQSVAELPARAIGPKKWRLKQDRTKPAPKSDVVHFVMPNRPHASAEDVILCAEVKSKATSGNSTPIADAIIDCKKDRTSRLASTLVWLRERAMTTDLGDVDIPLLNRFINAVDHPPATKRFRAVAVICNNLLDAELTLAPDNTDPEFTLVVIGVPELRETYTAVYAAATNSAI</sequence>
<feature type="domain" description="Anti-bacteriophage protein A/HamA C-terminal" evidence="1">
    <location>
        <begin position="47"/>
        <end position="258"/>
    </location>
</feature>